<evidence type="ECO:0000313" key="2">
    <source>
        <dbReference type="Proteomes" id="UP000006319"/>
    </source>
</evidence>
<name>K6VKS4_PLACD</name>
<keyword evidence="2" id="KW-1185">Reference proteome</keyword>
<dbReference type="VEuPathDB" id="PlasmoDB:PCYB_007810"/>
<dbReference type="GeneID" id="14696574"/>
<sequence length="221" mass="26886">YPFLSRVWDTYNKFDKSVETTDEGYSNYVNVCETKAKNYIDTSNHKDFCMKLVRNLGCYSFDRTYSQLYDDDCIILYYWIYNSVKQHNINNKLITAIFYDNYSKACTYLRRAKCFYYDFYYDMFEEPVYMVFLEIFRDNIYTIINTLKSEDKETNDKLQEYACNCIHIYKKMNDKYCVKKHYDDQKSSLTCSILRAFKQTYDSYFARELYNKTHIIPDIDD</sequence>
<organism evidence="1 2">
    <name type="scientific">Plasmodium cynomolgi (strain B)</name>
    <dbReference type="NCBI Taxonomy" id="1120755"/>
    <lineage>
        <taxon>Eukaryota</taxon>
        <taxon>Sar</taxon>
        <taxon>Alveolata</taxon>
        <taxon>Apicomplexa</taxon>
        <taxon>Aconoidasida</taxon>
        <taxon>Haemosporida</taxon>
        <taxon>Plasmodiidae</taxon>
        <taxon>Plasmodium</taxon>
        <taxon>Plasmodium (Plasmodium)</taxon>
    </lineage>
</organism>
<dbReference type="Proteomes" id="UP000006319">
    <property type="component" value="Unassembled WGS sequence"/>
</dbReference>
<evidence type="ECO:0008006" key="3">
    <source>
        <dbReference type="Google" id="ProtNLM"/>
    </source>
</evidence>
<dbReference type="AlphaFoldDB" id="K6VKS4"/>
<gene>
    <name evidence="1" type="ORF">PCYB_007810</name>
</gene>
<proteinExistence type="predicted"/>
<dbReference type="KEGG" id="pcy:PCYB_007810"/>
<evidence type="ECO:0000313" key="1">
    <source>
        <dbReference type="EMBL" id="GAB70032.1"/>
    </source>
</evidence>
<feature type="non-terminal residue" evidence="1">
    <location>
        <position position="221"/>
    </location>
</feature>
<reference evidence="1 2" key="1">
    <citation type="journal article" date="2012" name="Nat. Genet.">
        <title>Plasmodium cynomolgi genome sequences provide insight into Plasmodium vivax and the monkey malaria clade.</title>
        <authorList>
            <person name="Tachibana S."/>
            <person name="Sullivan S.A."/>
            <person name="Kawai S."/>
            <person name="Nakamura S."/>
            <person name="Kim H.R."/>
            <person name="Goto N."/>
            <person name="Arisue N."/>
            <person name="Palacpac N.M.Q."/>
            <person name="Honma H."/>
            <person name="Yagi M."/>
            <person name="Tougan T."/>
            <person name="Katakai Y."/>
            <person name="Kaneko O."/>
            <person name="Mita T."/>
            <person name="Kita K."/>
            <person name="Yasutomi Y."/>
            <person name="Sutton P.L."/>
            <person name="Shakhbatyan R."/>
            <person name="Horii T."/>
            <person name="Yasunaga T."/>
            <person name="Barnwell J.W."/>
            <person name="Escalante A.A."/>
            <person name="Carlton J.M."/>
            <person name="Tanabe K."/>
        </authorList>
    </citation>
    <scope>NUCLEOTIDE SEQUENCE [LARGE SCALE GENOMIC DNA]</scope>
    <source>
        <strain evidence="1 2">B</strain>
    </source>
</reference>
<protein>
    <recommendedName>
        <fullName evidence="3">CYIR protein</fullName>
    </recommendedName>
</protein>
<dbReference type="OrthoDB" id="389114at2759"/>
<dbReference type="EMBL" id="DF158569">
    <property type="protein sequence ID" value="GAB70032.1"/>
    <property type="molecule type" value="Genomic_DNA"/>
</dbReference>
<accession>K6VKS4</accession>
<dbReference type="RefSeq" id="XP_004228250.1">
    <property type="nucleotide sequence ID" value="XM_004228202.1"/>
</dbReference>
<feature type="non-terminal residue" evidence="1">
    <location>
        <position position="1"/>
    </location>
</feature>